<dbReference type="GO" id="GO:0019698">
    <property type="term" value="P:D-galacturonate catabolic process"/>
    <property type="evidence" value="ECO:0007669"/>
    <property type="project" value="TreeGrafter"/>
</dbReference>
<dbReference type="GO" id="GO:0045490">
    <property type="term" value="P:pectin catabolic process"/>
    <property type="evidence" value="ECO:0007669"/>
    <property type="project" value="UniProtKB-UniRule"/>
</dbReference>
<gene>
    <name evidence="7" type="primary">kduI</name>
    <name evidence="8" type="ORF">DEW08_18455</name>
</gene>
<dbReference type="InterPro" id="IPR021120">
    <property type="entry name" value="KduI/IolB_isomerase"/>
</dbReference>
<keyword evidence="6 7" id="KW-0413">Isomerase</keyword>
<protein>
    <recommendedName>
        <fullName evidence="7">4-deoxy-L-threo-5-hexosulose-uronate ketol-isomerase</fullName>
        <ecNumber evidence="7">5.3.1.17</ecNumber>
    </recommendedName>
    <alternativeName>
        <fullName evidence="7">5-keto-4-deoxyuronate isomerase</fullName>
    </alternativeName>
    <alternativeName>
        <fullName evidence="7">DKI isomerase</fullName>
    </alternativeName>
</protein>
<dbReference type="UniPathway" id="UPA00545">
    <property type="reaction ID" value="UER00826"/>
</dbReference>
<evidence type="ECO:0000256" key="1">
    <source>
        <dbReference type="ARBA" id="ARBA00000552"/>
    </source>
</evidence>
<comment type="similarity">
    <text evidence="3 7">Belongs to the KduI family.</text>
</comment>
<dbReference type="GO" id="GO:0008270">
    <property type="term" value="F:zinc ion binding"/>
    <property type="evidence" value="ECO:0007669"/>
    <property type="project" value="UniProtKB-UniRule"/>
</dbReference>
<dbReference type="PIRSF" id="PIRSF006625">
    <property type="entry name" value="KduI"/>
    <property type="match status" value="1"/>
</dbReference>
<dbReference type="NCBIfam" id="NF002091">
    <property type="entry name" value="PRK00924.1"/>
    <property type="match status" value="1"/>
</dbReference>
<dbReference type="InterPro" id="IPR014710">
    <property type="entry name" value="RmlC-like_jellyroll"/>
</dbReference>
<dbReference type="InterPro" id="IPR027449">
    <property type="entry name" value="KduI_N"/>
</dbReference>
<organism evidence="8 9">
    <name type="scientific">Azospirillum thermophilum</name>
    <dbReference type="NCBI Taxonomy" id="2202148"/>
    <lineage>
        <taxon>Bacteria</taxon>
        <taxon>Pseudomonadati</taxon>
        <taxon>Pseudomonadota</taxon>
        <taxon>Alphaproteobacteria</taxon>
        <taxon>Rhodospirillales</taxon>
        <taxon>Azospirillaceae</taxon>
        <taxon>Azospirillum</taxon>
    </lineage>
</organism>
<dbReference type="Gene3D" id="2.60.120.520">
    <property type="entry name" value="pectin degrading enzyme 5-keto 4- deoxyuronate isomerase, domain 1"/>
    <property type="match status" value="1"/>
</dbReference>
<evidence type="ECO:0000313" key="9">
    <source>
        <dbReference type="Proteomes" id="UP000245629"/>
    </source>
</evidence>
<dbReference type="KEGG" id="azz:DEW08_18455"/>
<keyword evidence="5 7" id="KW-0862">Zinc</keyword>
<comment type="pathway">
    <text evidence="2 7">Glycan metabolism; pectin degradation; 2-dehydro-3-deoxy-D-gluconate from pectin: step 4/5.</text>
</comment>
<dbReference type="RefSeq" id="WP_109330040.1">
    <property type="nucleotide sequence ID" value="NZ_CP029354.1"/>
</dbReference>
<feature type="binding site" evidence="7">
    <location>
        <position position="198"/>
    </location>
    <ligand>
        <name>Zn(2+)</name>
        <dbReference type="ChEBI" id="CHEBI:29105"/>
    </ligand>
</feature>
<feature type="binding site" evidence="7">
    <location>
        <position position="203"/>
    </location>
    <ligand>
        <name>Zn(2+)</name>
        <dbReference type="ChEBI" id="CHEBI:29105"/>
    </ligand>
</feature>
<evidence type="ECO:0000256" key="2">
    <source>
        <dbReference type="ARBA" id="ARBA00005148"/>
    </source>
</evidence>
<dbReference type="PANTHER" id="PTHR38461:SF1">
    <property type="entry name" value="4-DEOXY-L-THREO-5-HEXOSULOSE-URONATE KETOL-ISOMERASE"/>
    <property type="match status" value="1"/>
</dbReference>
<dbReference type="AlphaFoldDB" id="A0A2S2CUC8"/>
<dbReference type="OrthoDB" id="9770644at2"/>
<comment type="cofactor">
    <cofactor evidence="7">
        <name>Zn(2+)</name>
        <dbReference type="ChEBI" id="CHEBI:29105"/>
    </cofactor>
    <text evidence="7">Binds 1 zinc ion per subunit.</text>
</comment>
<dbReference type="EMBL" id="CP029354">
    <property type="protein sequence ID" value="AWK88112.1"/>
    <property type="molecule type" value="Genomic_DNA"/>
</dbReference>
<keyword evidence="4 7" id="KW-0479">Metal-binding</keyword>
<dbReference type="Pfam" id="PF04962">
    <property type="entry name" value="KduI"/>
    <property type="match status" value="1"/>
</dbReference>
<evidence type="ECO:0000256" key="7">
    <source>
        <dbReference type="HAMAP-Rule" id="MF_00687"/>
    </source>
</evidence>
<dbReference type="Gene3D" id="2.60.120.10">
    <property type="entry name" value="Jelly Rolls"/>
    <property type="match status" value="1"/>
</dbReference>
<dbReference type="InterPro" id="IPR011051">
    <property type="entry name" value="RmlC_Cupin_sf"/>
</dbReference>
<comment type="function">
    <text evidence="7">Catalyzes the isomerization of 5-dehydro-4-deoxy-D-glucuronate to 3-deoxy-D-glycero-2,5-hexodiulosonate.</text>
</comment>
<dbReference type="HAMAP" id="MF_00687">
    <property type="entry name" value="KduI"/>
    <property type="match status" value="1"/>
</dbReference>
<dbReference type="GO" id="GO:0008697">
    <property type="term" value="F:4-deoxy-L-threo-5-hexosulose-uronate ketol-isomerase activity"/>
    <property type="evidence" value="ECO:0007669"/>
    <property type="project" value="UniProtKB-UniRule"/>
</dbReference>
<name>A0A2S2CUC8_9PROT</name>
<dbReference type="SUPFAM" id="SSF51182">
    <property type="entry name" value="RmlC-like cupins"/>
    <property type="match status" value="1"/>
</dbReference>
<sequence>MKIDLRYATHPEDAKRYDTETLRRHFLMESLFEPNGILLTYSTIDRVVVGGVLPTTGSVALTAPKEIGSPTFLARRELGAFNIGGPGRVVADGAVFELANRDAIYIGKDTADVRFESVDPANPARFYVMSTPAHARCETRLITAAQAKTMAVGDAAKSNKRVINQYILPGICDTCQLVMGLTQLEPGSMWNTMPAHTHGRRCEVYFYFDLAEDARVFHLLGEPTETRHLVVKNEQTVISPSWSIHSGVGTSNYAFIWGMGGDNVDYTDMDWVAMETLR</sequence>
<dbReference type="PANTHER" id="PTHR38461">
    <property type="entry name" value="4-DEOXY-L-THREO-5-HEXOSULOSE-URONATE KETOL-ISOMERASE"/>
    <property type="match status" value="1"/>
</dbReference>
<evidence type="ECO:0000256" key="5">
    <source>
        <dbReference type="ARBA" id="ARBA00022833"/>
    </source>
</evidence>
<accession>A0A2S2CUC8</accession>
<dbReference type="GO" id="GO:0042840">
    <property type="term" value="P:D-glucuronate catabolic process"/>
    <property type="evidence" value="ECO:0007669"/>
    <property type="project" value="TreeGrafter"/>
</dbReference>
<reference evidence="9" key="1">
    <citation type="submission" date="2018-05" db="EMBL/GenBank/DDBJ databases">
        <title>Azospirillum thermophila sp. nov., a novel isolated from hot spring.</title>
        <authorList>
            <person name="Zhao Z."/>
        </authorList>
    </citation>
    <scope>NUCLEOTIDE SEQUENCE [LARGE SCALE GENOMIC DNA]</scope>
    <source>
        <strain evidence="9">CFH 70021</strain>
    </source>
</reference>
<comment type="catalytic activity">
    <reaction evidence="1 7">
        <text>5-dehydro-4-deoxy-D-glucuronate = 3-deoxy-D-glycero-2,5-hexodiulosonate</text>
        <dbReference type="Rhea" id="RHEA:23896"/>
        <dbReference type="ChEBI" id="CHEBI:17117"/>
        <dbReference type="ChEBI" id="CHEBI:29071"/>
        <dbReference type="EC" id="5.3.1.17"/>
    </reaction>
</comment>
<dbReference type="InterPro" id="IPR007045">
    <property type="entry name" value="KduI"/>
</dbReference>
<dbReference type="EC" id="5.3.1.17" evidence="7"/>
<dbReference type="CDD" id="cd20294">
    <property type="entry name" value="cupin_KduI_N"/>
    <property type="match status" value="1"/>
</dbReference>
<evidence type="ECO:0000256" key="6">
    <source>
        <dbReference type="ARBA" id="ARBA00023235"/>
    </source>
</evidence>
<evidence type="ECO:0000313" key="8">
    <source>
        <dbReference type="EMBL" id="AWK88112.1"/>
    </source>
</evidence>
<keyword evidence="9" id="KW-1185">Reference proteome</keyword>
<dbReference type="Proteomes" id="UP000245629">
    <property type="component" value="Chromosome 3"/>
</dbReference>
<feature type="binding site" evidence="7">
    <location>
        <position position="196"/>
    </location>
    <ligand>
        <name>Zn(2+)</name>
        <dbReference type="ChEBI" id="CHEBI:29105"/>
    </ligand>
</feature>
<evidence type="ECO:0000256" key="3">
    <source>
        <dbReference type="ARBA" id="ARBA00008086"/>
    </source>
</evidence>
<feature type="binding site" evidence="7">
    <location>
        <position position="245"/>
    </location>
    <ligand>
        <name>Zn(2+)</name>
        <dbReference type="ChEBI" id="CHEBI:29105"/>
    </ligand>
</feature>
<dbReference type="CDD" id="cd20491">
    <property type="entry name" value="cupin_KduI_C"/>
    <property type="match status" value="1"/>
</dbReference>
<proteinExistence type="inferred from homology"/>
<evidence type="ECO:0000256" key="4">
    <source>
        <dbReference type="ARBA" id="ARBA00022723"/>
    </source>
</evidence>